<dbReference type="Gene3D" id="3.30.450.40">
    <property type="match status" value="1"/>
</dbReference>
<dbReference type="EMBL" id="JAENIL010000076">
    <property type="protein sequence ID" value="MBK1880233.1"/>
    <property type="molecule type" value="Genomic_DNA"/>
</dbReference>
<evidence type="ECO:0000259" key="4">
    <source>
        <dbReference type="PROSITE" id="PS51077"/>
    </source>
</evidence>
<evidence type="ECO:0000313" key="7">
    <source>
        <dbReference type="Proteomes" id="UP000617628"/>
    </source>
</evidence>
<evidence type="ECO:0000256" key="3">
    <source>
        <dbReference type="ARBA" id="ARBA00023163"/>
    </source>
</evidence>
<evidence type="ECO:0000313" key="6">
    <source>
        <dbReference type="EMBL" id="MBK1880233.1"/>
    </source>
</evidence>
<dbReference type="SUPFAM" id="SSF46785">
    <property type="entry name" value="Winged helix' DNA-binding domain"/>
    <property type="match status" value="1"/>
</dbReference>
<evidence type="ECO:0000259" key="5">
    <source>
        <dbReference type="PROSITE" id="PS51078"/>
    </source>
</evidence>
<gene>
    <name evidence="6" type="ORF">JIN87_25335</name>
</gene>
<dbReference type="SUPFAM" id="SSF55781">
    <property type="entry name" value="GAF domain-like"/>
    <property type="match status" value="1"/>
</dbReference>
<keyword evidence="7" id="KW-1185">Reference proteome</keyword>
<dbReference type="PANTHER" id="PTHR30136:SF7">
    <property type="entry name" value="HTH-TYPE TRANSCRIPTIONAL REGULATOR KDGR-RELATED"/>
    <property type="match status" value="1"/>
</dbReference>
<feature type="domain" description="IclR-ED" evidence="5">
    <location>
        <begin position="75"/>
        <end position="258"/>
    </location>
</feature>
<sequence length="259" mass="28449">MSSTKNENKYAAPALDKGLDILEYLSRVGTPQSQVDIAEALERSTTEIYRMLSRLEIRGYIIRDGASGKYRLSLKLYHLSHTHSPIESLRGSAIEAMKELSDKVGHAAHLSILDDNALMVVCQTRSASPVSLSIAEGSRFPLVNTTSGKILLSSVSENERSKILDQDSLYQSWSKKDRSSYLKELETIRERGYHYDDSKVTHGVTDISVRVGVPEGPILATVAISYVSSTMGDSKTDHDELIKATQEAAEKIASTNGLS</sequence>
<dbReference type="AlphaFoldDB" id="A0A934S7B3"/>
<dbReference type="Pfam" id="PF09339">
    <property type="entry name" value="HTH_IclR"/>
    <property type="match status" value="1"/>
</dbReference>
<dbReference type="InterPro" id="IPR005471">
    <property type="entry name" value="Tscrpt_reg_IclR_N"/>
</dbReference>
<dbReference type="GO" id="GO:0003677">
    <property type="term" value="F:DNA binding"/>
    <property type="evidence" value="ECO:0007669"/>
    <property type="project" value="UniProtKB-KW"/>
</dbReference>
<dbReference type="InterPro" id="IPR036390">
    <property type="entry name" value="WH_DNA-bd_sf"/>
</dbReference>
<dbReference type="Pfam" id="PF01614">
    <property type="entry name" value="IclR_C"/>
    <property type="match status" value="1"/>
</dbReference>
<accession>A0A934S7B3</accession>
<evidence type="ECO:0000256" key="1">
    <source>
        <dbReference type="ARBA" id="ARBA00023015"/>
    </source>
</evidence>
<dbReference type="InterPro" id="IPR014757">
    <property type="entry name" value="Tscrpt_reg_IclR_C"/>
</dbReference>
<reference evidence="6" key="1">
    <citation type="submission" date="2021-01" db="EMBL/GenBank/DDBJ databases">
        <title>Modified the classification status of verrucomicrobia.</title>
        <authorList>
            <person name="Feng X."/>
        </authorList>
    </citation>
    <scope>NUCLEOTIDE SEQUENCE</scope>
    <source>
        <strain evidence="6">KCTC 13126</strain>
    </source>
</reference>
<keyword evidence="1" id="KW-0805">Transcription regulation</keyword>
<dbReference type="RefSeq" id="WP_200358965.1">
    <property type="nucleotide sequence ID" value="NZ_JAENIL010000076.1"/>
</dbReference>
<dbReference type="PANTHER" id="PTHR30136">
    <property type="entry name" value="HELIX-TURN-HELIX TRANSCRIPTIONAL REGULATOR, ICLR FAMILY"/>
    <property type="match status" value="1"/>
</dbReference>
<proteinExistence type="predicted"/>
<comment type="caution">
    <text evidence="6">The sequence shown here is derived from an EMBL/GenBank/DDBJ whole genome shotgun (WGS) entry which is preliminary data.</text>
</comment>
<dbReference type="InterPro" id="IPR029016">
    <property type="entry name" value="GAF-like_dom_sf"/>
</dbReference>
<dbReference type="GO" id="GO:0003700">
    <property type="term" value="F:DNA-binding transcription factor activity"/>
    <property type="evidence" value="ECO:0007669"/>
    <property type="project" value="TreeGrafter"/>
</dbReference>
<dbReference type="PROSITE" id="PS51077">
    <property type="entry name" value="HTH_ICLR"/>
    <property type="match status" value="1"/>
</dbReference>
<dbReference type="InterPro" id="IPR036388">
    <property type="entry name" value="WH-like_DNA-bd_sf"/>
</dbReference>
<keyword evidence="2" id="KW-0238">DNA-binding</keyword>
<dbReference type="GO" id="GO:0045892">
    <property type="term" value="P:negative regulation of DNA-templated transcription"/>
    <property type="evidence" value="ECO:0007669"/>
    <property type="project" value="TreeGrafter"/>
</dbReference>
<organism evidence="6 7">
    <name type="scientific">Pelagicoccus mobilis</name>
    <dbReference type="NCBI Taxonomy" id="415221"/>
    <lineage>
        <taxon>Bacteria</taxon>
        <taxon>Pseudomonadati</taxon>
        <taxon>Verrucomicrobiota</taxon>
        <taxon>Opitutia</taxon>
        <taxon>Puniceicoccales</taxon>
        <taxon>Pelagicoccaceae</taxon>
        <taxon>Pelagicoccus</taxon>
    </lineage>
</organism>
<dbReference type="PROSITE" id="PS51078">
    <property type="entry name" value="ICLR_ED"/>
    <property type="match status" value="1"/>
</dbReference>
<evidence type="ECO:0000256" key="2">
    <source>
        <dbReference type="ARBA" id="ARBA00023125"/>
    </source>
</evidence>
<dbReference type="Gene3D" id="1.10.10.10">
    <property type="entry name" value="Winged helix-like DNA-binding domain superfamily/Winged helix DNA-binding domain"/>
    <property type="match status" value="1"/>
</dbReference>
<protein>
    <submittedName>
        <fullName evidence="6">IclR family transcriptional regulator</fullName>
    </submittedName>
</protein>
<keyword evidence="3" id="KW-0804">Transcription</keyword>
<dbReference type="Proteomes" id="UP000617628">
    <property type="component" value="Unassembled WGS sequence"/>
</dbReference>
<dbReference type="SMART" id="SM00346">
    <property type="entry name" value="HTH_ICLR"/>
    <property type="match status" value="1"/>
</dbReference>
<name>A0A934S7B3_9BACT</name>
<feature type="domain" description="HTH iclR-type" evidence="4">
    <location>
        <begin position="12"/>
        <end position="74"/>
    </location>
</feature>
<dbReference type="InterPro" id="IPR050707">
    <property type="entry name" value="HTH_MetabolicPath_Reg"/>
</dbReference>